<dbReference type="Proteomes" id="UP000245916">
    <property type="component" value="Unassembled WGS sequence"/>
</dbReference>
<evidence type="ECO:0000313" key="7">
    <source>
        <dbReference type="EMBL" id="PWG02143.1"/>
    </source>
</evidence>
<keyword evidence="5 6" id="KW-0472">Membrane</keyword>
<sequence>MTGIASKGQLRMSFLRIALIAVPLVLLLGTLSGRASGSGYGNPWFDALVKPDAMPPGWMFGVVWTLLYIFLGLALAMILHARGASVRGKALAAFIIQLLLNYAWSPVFFALHKVETALTLIAAMIVIAAAATVLMARVRKAAALLMLPYLAWLCFAAYLNYQIVVLNPDAETLVPGTASADISL</sequence>
<protein>
    <submittedName>
        <fullName evidence="7">Tryptophan-rich sensory protein</fullName>
    </submittedName>
</protein>
<dbReference type="PANTHER" id="PTHR10057">
    <property type="entry name" value="PERIPHERAL-TYPE BENZODIAZEPINE RECEPTOR"/>
    <property type="match status" value="1"/>
</dbReference>
<evidence type="ECO:0000256" key="4">
    <source>
        <dbReference type="ARBA" id="ARBA00022989"/>
    </source>
</evidence>
<dbReference type="Pfam" id="PF03073">
    <property type="entry name" value="TspO_MBR"/>
    <property type="match status" value="1"/>
</dbReference>
<comment type="subcellular location">
    <subcellularLocation>
        <location evidence="1">Membrane</location>
        <topology evidence="1">Multi-pass membrane protein</topology>
    </subcellularLocation>
</comment>
<dbReference type="GO" id="GO:0016020">
    <property type="term" value="C:membrane"/>
    <property type="evidence" value="ECO:0007669"/>
    <property type="project" value="UniProtKB-SubCell"/>
</dbReference>
<keyword evidence="8" id="KW-1185">Reference proteome</keyword>
<feature type="transmembrane region" description="Helical" evidence="6">
    <location>
        <begin position="143"/>
        <end position="161"/>
    </location>
</feature>
<feature type="transmembrane region" description="Helical" evidence="6">
    <location>
        <begin position="57"/>
        <end position="79"/>
    </location>
</feature>
<dbReference type="FunFam" id="1.20.1260.100:FF:000001">
    <property type="entry name" value="translocator protein 2"/>
    <property type="match status" value="1"/>
</dbReference>
<proteinExistence type="inferred from homology"/>
<evidence type="ECO:0000256" key="5">
    <source>
        <dbReference type="ARBA" id="ARBA00023136"/>
    </source>
</evidence>
<dbReference type="InterPro" id="IPR004307">
    <property type="entry name" value="TspO_MBR"/>
</dbReference>
<dbReference type="CDD" id="cd15904">
    <property type="entry name" value="TSPO_MBR"/>
    <property type="match status" value="1"/>
</dbReference>
<comment type="similarity">
    <text evidence="2">Belongs to the TspO/BZRP family.</text>
</comment>
<gene>
    <name evidence="7" type="ORF">DF286_04115</name>
</gene>
<feature type="transmembrane region" description="Helical" evidence="6">
    <location>
        <begin position="91"/>
        <end position="111"/>
    </location>
</feature>
<dbReference type="EMBL" id="QFFF01000001">
    <property type="protein sequence ID" value="PWG02143.1"/>
    <property type="molecule type" value="Genomic_DNA"/>
</dbReference>
<dbReference type="PIRSF" id="PIRSF005859">
    <property type="entry name" value="PBR"/>
    <property type="match status" value="1"/>
</dbReference>
<evidence type="ECO:0000256" key="1">
    <source>
        <dbReference type="ARBA" id="ARBA00004141"/>
    </source>
</evidence>
<dbReference type="AlphaFoldDB" id="A0A2U2J1D3"/>
<dbReference type="PANTHER" id="PTHR10057:SF0">
    <property type="entry name" value="TRANSLOCATOR PROTEIN"/>
    <property type="match status" value="1"/>
</dbReference>
<dbReference type="GO" id="GO:0033013">
    <property type="term" value="P:tetrapyrrole metabolic process"/>
    <property type="evidence" value="ECO:0007669"/>
    <property type="project" value="UniProtKB-ARBA"/>
</dbReference>
<evidence type="ECO:0000313" key="8">
    <source>
        <dbReference type="Proteomes" id="UP000245916"/>
    </source>
</evidence>
<reference evidence="7 8" key="1">
    <citation type="submission" date="2018-05" db="EMBL/GenBank/DDBJ databases">
        <title>Genome of Sphingosinicella humi QZX222.</title>
        <authorList>
            <person name="Qiao Z."/>
            <person name="Wang G."/>
        </authorList>
    </citation>
    <scope>NUCLEOTIDE SEQUENCE [LARGE SCALE GENOMIC DNA]</scope>
    <source>
        <strain evidence="7 8">QZX222</strain>
    </source>
</reference>
<evidence type="ECO:0000256" key="3">
    <source>
        <dbReference type="ARBA" id="ARBA00022692"/>
    </source>
</evidence>
<evidence type="ECO:0000256" key="2">
    <source>
        <dbReference type="ARBA" id="ARBA00007524"/>
    </source>
</evidence>
<organism evidence="7 8">
    <name type="scientific">Allosphingosinicella humi</name>
    <dbReference type="NCBI Taxonomy" id="2068657"/>
    <lineage>
        <taxon>Bacteria</taxon>
        <taxon>Pseudomonadati</taxon>
        <taxon>Pseudomonadota</taxon>
        <taxon>Alphaproteobacteria</taxon>
        <taxon>Sphingomonadales</taxon>
        <taxon>Sphingomonadaceae</taxon>
        <taxon>Allosphingosinicella</taxon>
    </lineage>
</organism>
<dbReference type="OrthoDB" id="9795496at2"/>
<dbReference type="RefSeq" id="WP_109270283.1">
    <property type="nucleotide sequence ID" value="NZ_QFFF01000001.1"/>
</dbReference>
<feature type="transmembrane region" description="Helical" evidence="6">
    <location>
        <begin position="117"/>
        <end position="136"/>
    </location>
</feature>
<comment type="caution">
    <text evidence="7">The sequence shown here is derived from an EMBL/GenBank/DDBJ whole genome shotgun (WGS) entry which is preliminary data.</text>
</comment>
<accession>A0A2U2J1D3</accession>
<name>A0A2U2J1D3_9SPHN</name>
<dbReference type="Gene3D" id="1.20.1260.100">
    <property type="entry name" value="TspO/MBR protein"/>
    <property type="match status" value="1"/>
</dbReference>
<keyword evidence="4 6" id="KW-1133">Transmembrane helix</keyword>
<keyword evidence="3 6" id="KW-0812">Transmembrane</keyword>
<evidence type="ECO:0000256" key="6">
    <source>
        <dbReference type="SAM" id="Phobius"/>
    </source>
</evidence>
<dbReference type="InterPro" id="IPR038330">
    <property type="entry name" value="TspO/MBR-related_sf"/>
</dbReference>